<comment type="caution">
    <text evidence="1">The sequence shown here is derived from an EMBL/GenBank/DDBJ whole genome shotgun (WGS) entry which is preliminary data.</text>
</comment>
<dbReference type="AlphaFoldDB" id="A0A4R6JKL2"/>
<dbReference type="OrthoDB" id="9803913at2"/>
<keyword evidence="2" id="KW-1185">Reference proteome</keyword>
<name>A0A4R6JKL2_9ACTN</name>
<protein>
    <submittedName>
        <fullName evidence="1">Uncharacterized protein</fullName>
    </submittedName>
</protein>
<evidence type="ECO:0000313" key="2">
    <source>
        <dbReference type="Proteomes" id="UP000295388"/>
    </source>
</evidence>
<dbReference type="Proteomes" id="UP000295388">
    <property type="component" value="Unassembled WGS sequence"/>
</dbReference>
<accession>A0A4R6JKL2</accession>
<organism evidence="1 2">
    <name type="scientific">Kribbella caucasensis</name>
    <dbReference type="NCBI Taxonomy" id="2512215"/>
    <lineage>
        <taxon>Bacteria</taxon>
        <taxon>Bacillati</taxon>
        <taxon>Actinomycetota</taxon>
        <taxon>Actinomycetes</taxon>
        <taxon>Propionibacteriales</taxon>
        <taxon>Kribbellaceae</taxon>
        <taxon>Kribbella</taxon>
    </lineage>
</organism>
<proteinExistence type="predicted"/>
<evidence type="ECO:0000313" key="1">
    <source>
        <dbReference type="EMBL" id="TDO36287.1"/>
    </source>
</evidence>
<sequence length="109" mass="11371">MSDSTALCAEILALPSSDYSRDSKGSSLADGRDSYKLGALVDAFGLAEGLPHDLVPHRATYEAIVCARLLAHLATPPDRAPLTLTELLNIMAGKATTDSAADEPAATLF</sequence>
<gene>
    <name evidence="1" type="ORF">EV643_12017</name>
</gene>
<dbReference type="EMBL" id="SNWQ01000020">
    <property type="protein sequence ID" value="TDO36287.1"/>
    <property type="molecule type" value="Genomic_DNA"/>
</dbReference>
<reference evidence="1 2" key="1">
    <citation type="submission" date="2019-03" db="EMBL/GenBank/DDBJ databases">
        <title>Genomic Encyclopedia of Type Strains, Phase III (KMG-III): the genomes of soil and plant-associated and newly described type strains.</title>
        <authorList>
            <person name="Whitman W."/>
        </authorList>
    </citation>
    <scope>NUCLEOTIDE SEQUENCE [LARGE SCALE GENOMIC DNA]</scope>
    <source>
        <strain evidence="1 2">VKM Ac-2527</strain>
    </source>
</reference>
<dbReference type="RefSeq" id="WP_133804053.1">
    <property type="nucleotide sequence ID" value="NZ_SNWQ01000020.1"/>
</dbReference>